<dbReference type="InterPro" id="IPR051210">
    <property type="entry name" value="Ub_ligase/GEF_domain"/>
</dbReference>
<evidence type="ECO:0000256" key="3">
    <source>
        <dbReference type="SAM" id="MobiDB-lite"/>
    </source>
</evidence>
<dbReference type="Proteomes" id="UP001515480">
    <property type="component" value="Unassembled WGS sequence"/>
</dbReference>
<name>A0AB34IQX9_PRYPA</name>
<feature type="repeat" description="RCC1" evidence="2">
    <location>
        <begin position="67"/>
        <end position="119"/>
    </location>
</feature>
<evidence type="ECO:0000256" key="2">
    <source>
        <dbReference type="PROSITE-ProRule" id="PRU00235"/>
    </source>
</evidence>
<gene>
    <name evidence="4" type="ORF">AB1Y20_012022</name>
</gene>
<feature type="region of interest" description="Disordered" evidence="3">
    <location>
        <begin position="341"/>
        <end position="360"/>
    </location>
</feature>
<dbReference type="PANTHER" id="PTHR22870">
    <property type="entry name" value="REGULATOR OF CHROMOSOME CONDENSATION"/>
    <property type="match status" value="1"/>
</dbReference>
<dbReference type="PROSITE" id="PS50012">
    <property type="entry name" value="RCC1_3"/>
    <property type="match status" value="2"/>
</dbReference>
<keyword evidence="5" id="KW-1185">Reference proteome</keyword>
<feature type="repeat" description="RCC1" evidence="2">
    <location>
        <begin position="17"/>
        <end position="66"/>
    </location>
</feature>
<dbReference type="EMBL" id="JBGBPQ010000021">
    <property type="protein sequence ID" value="KAL1503543.1"/>
    <property type="molecule type" value="Genomic_DNA"/>
</dbReference>
<evidence type="ECO:0000256" key="1">
    <source>
        <dbReference type="ARBA" id="ARBA00022737"/>
    </source>
</evidence>
<feature type="region of interest" description="Disordered" evidence="3">
    <location>
        <begin position="436"/>
        <end position="484"/>
    </location>
</feature>
<dbReference type="PRINTS" id="PR00633">
    <property type="entry name" value="RCCNDNSATION"/>
</dbReference>
<dbReference type="PANTHER" id="PTHR22870:SF408">
    <property type="entry name" value="OS09G0560450 PROTEIN"/>
    <property type="match status" value="1"/>
</dbReference>
<feature type="region of interest" description="Disordered" evidence="3">
    <location>
        <begin position="501"/>
        <end position="600"/>
    </location>
</feature>
<organism evidence="4 5">
    <name type="scientific">Prymnesium parvum</name>
    <name type="common">Toxic golden alga</name>
    <dbReference type="NCBI Taxonomy" id="97485"/>
    <lineage>
        <taxon>Eukaryota</taxon>
        <taxon>Haptista</taxon>
        <taxon>Haptophyta</taxon>
        <taxon>Prymnesiophyceae</taxon>
        <taxon>Prymnesiales</taxon>
        <taxon>Prymnesiaceae</taxon>
        <taxon>Prymnesium</taxon>
    </lineage>
</organism>
<proteinExistence type="predicted"/>
<evidence type="ECO:0000313" key="4">
    <source>
        <dbReference type="EMBL" id="KAL1503543.1"/>
    </source>
</evidence>
<feature type="region of interest" description="Disordered" evidence="3">
    <location>
        <begin position="397"/>
        <end position="423"/>
    </location>
</feature>
<reference evidence="4 5" key="1">
    <citation type="journal article" date="2024" name="Science">
        <title>Giant polyketide synthase enzymes in the biosynthesis of giant marine polyether toxins.</title>
        <authorList>
            <person name="Fallon T.R."/>
            <person name="Shende V.V."/>
            <person name="Wierzbicki I.H."/>
            <person name="Pendleton A.L."/>
            <person name="Watervoot N.F."/>
            <person name="Auber R.P."/>
            <person name="Gonzalez D.J."/>
            <person name="Wisecaver J.H."/>
            <person name="Moore B.S."/>
        </authorList>
    </citation>
    <scope>NUCLEOTIDE SEQUENCE [LARGE SCALE GENOMIC DNA]</scope>
    <source>
        <strain evidence="4 5">12B1</strain>
    </source>
</reference>
<feature type="region of interest" description="Disordered" evidence="3">
    <location>
        <begin position="792"/>
        <end position="812"/>
    </location>
</feature>
<feature type="compositionally biased region" description="Polar residues" evidence="3">
    <location>
        <begin position="503"/>
        <end position="574"/>
    </location>
</feature>
<dbReference type="AlphaFoldDB" id="A0AB34IQX9"/>
<dbReference type="SUPFAM" id="SSF50985">
    <property type="entry name" value="RCC1/BLIP-II"/>
    <property type="match status" value="1"/>
</dbReference>
<dbReference type="InterPro" id="IPR000408">
    <property type="entry name" value="Reg_chr_condens"/>
</dbReference>
<evidence type="ECO:0000313" key="5">
    <source>
        <dbReference type="Proteomes" id="UP001515480"/>
    </source>
</evidence>
<protein>
    <submittedName>
        <fullName evidence="4">Uncharacterized protein</fullName>
    </submittedName>
</protein>
<feature type="compositionally biased region" description="Basic and acidic residues" evidence="3">
    <location>
        <begin position="442"/>
        <end position="453"/>
    </location>
</feature>
<sequence length="846" mass="90192">MGSMTHWVPTSTLRPSMVLKTWGNARHGVLGHGEGGNEEIPRVLELAVGVVSIACGELHCIALTDAGTVLSWGSGTLGALGHGVTGACRTPAEVGALREVGPVVQVCAGSHHSLVRNAAGAVFGWGTIGLEGACEAHPRRQEGLEGRAAQIGCGNSFCTALVPSGVQAWGGALGRHSRFVCAVGGAHSLSCGATTFACISPNGDALVSPPLRSDGARLGGWSPQEMLAVSAPSGEPFVSIGAGAAFTAALTASGCVCVFAHGAEPLPLHGLRGAAGFIGAPAHAFAASSSPLALPLLQGAAEGAALERLLHVQLLGDAIEQLAVGANHIAALCAPSARRHASSKSPAARSGGASPWGGAEEGITTSQRAAARFIDASAMGGGWEAHRGFGKCSCADGGHSAPSHGTPRYHPPRGYAEPYPSRGEAYLYTPRHDAFSPLSPHAETHTPARRLSETRTPACRLFGTEGAATERRRRQPDSACPPQLEQSLEDALHISATLRRRLSSQAPSRPPHTTTQRAPLSLSHTHTPRSQHLSLSLSHTRTTQRAPLSLSLTHTRTTQRAPLSLSLSLSTQRAPLSLSLSPRSEHHTHTHTHTPRSEHHSLSLSLSLCAAEDYSANPIAAKRMHRALRVLHAKAQSASSRRELRHHLFSLWRNTAAASAFRRWFDAMRRRIESQVLRAHSRGFCSGNAASRALALWRAACTQLRLLEAWSGQASRQSVRIARRRAFHRFRANARAERAERARGKLAGRTLVLRADRALHKWRAAVVMIAADRKMQQLQTLLAAEEKRLAAARAHQPRARPENTASRRPRQARVRSTFDKLFGVIEAWEAFRIRPAFAVWARVAAR</sequence>
<accession>A0AB34IQX9</accession>
<dbReference type="Pfam" id="PF00415">
    <property type="entry name" value="RCC1"/>
    <property type="match status" value="2"/>
</dbReference>
<comment type="caution">
    <text evidence="4">The sequence shown here is derived from an EMBL/GenBank/DDBJ whole genome shotgun (WGS) entry which is preliminary data.</text>
</comment>
<keyword evidence="1" id="KW-0677">Repeat</keyword>
<dbReference type="Gene3D" id="2.130.10.30">
    <property type="entry name" value="Regulator of chromosome condensation 1/beta-lactamase-inhibitor protein II"/>
    <property type="match status" value="2"/>
</dbReference>
<dbReference type="InterPro" id="IPR009091">
    <property type="entry name" value="RCC1/BLIP-II"/>
</dbReference>